<comment type="subcellular location">
    <subcellularLocation>
        <location evidence="1 8">Cell membrane</location>
        <topology evidence="1 8">Multi-pass membrane protein</topology>
    </subcellularLocation>
</comment>
<organism evidence="10 12">
    <name type="scientific">Dermabacter vaginalis</name>
    <dbReference type="NCBI Taxonomy" id="1630135"/>
    <lineage>
        <taxon>Bacteria</taxon>
        <taxon>Bacillati</taxon>
        <taxon>Actinomycetota</taxon>
        <taxon>Actinomycetes</taxon>
        <taxon>Micrococcales</taxon>
        <taxon>Dermabacteraceae</taxon>
        <taxon>Dermabacter</taxon>
    </lineage>
</organism>
<dbReference type="InterPro" id="IPR001626">
    <property type="entry name" value="ABC_TroCD"/>
</dbReference>
<dbReference type="EMBL" id="CP012117">
    <property type="protein sequence ID" value="ANP26783.1"/>
    <property type="molecule type" value="Genomic_DNA"/>
</dbReference>
<keyword evidence="4" id="KW-1003">Cell membrane</keyword>
<feature type="transmembrane region" description="Helical" evidence="9">
    <location>
        <begin position="59"/>
        <end position="79"/>
    </location>
</feature>
<evidence type="ECO:0000256" key="3">
    <source>
        <dbReference type="ARBA" id="ARBA00022448"/>
    </source>
</evidence>
<dbReference type="STRING" id="1630135.DAD186_02240"/>
<keyword evidence="3 8" id="KW-0813">Transport</keyword>
<feature type="transmembrane region" description="Helical" evidence="9">
    <location>
        <begin position="258"/>
        <end position="278"/>
    </location>
</feature>
<feature type="transmembrane region" description="Helical" evidence="9">
    <location>
        <begin position="143"/>
        <end position="162"/>
    </location>
</feature>
<dbReference type="EMBL" id="CP044108">
    <property type="protein sequence ID" value="QEU12641.1"/>
    <property type="molecule type" value="Genomic_DNA"/>
</dbReference>
<reference evidence="10 12" key="1">
    <citation type="submission" date="2015-06" db="EMBL/GenBank/DDBJ databases">
        <title>Investigation of pathophysiology for high-risk pregnancy and development of treatment modality based on it.</title>
        <authorList>
            <person name="Kim B.-C."/>
            <person name="Lim S."/>
        </authorList>
    </citation>
    <scope>NUCLEOTIDE SEQUENCE [LARGE SCALE GENOMIC DNA]</scope>
    <source>
        <strain evidence="10 12">AD1-86</strain>
    </source>
</reference>
<dbReference type="RefSeq" id="WP_065247147.1">
    <property type="nucleotide sequence ID" value="NZ_CP012117.1"/>
</dbReference>
<proteinExistence type="inferred from homology"/>
<feature type="transmembrane region" description="Helical" evidence="9">
    <location>
        <begin position="174"/>
        <end position="193"/>
    </location>
</feature>
<comment type="similarity">
    <text evidence="2 8">Belongs to the ABC-3 integral membrane protein family.</text>
</comment>
<dbReference type="PANTHER" id="PTHR30477:SF8">
    <property type="entry name" value="METAL TRANSPORT SYSTEM MEMBRANE PROTEIN CT_070-RELATED"/>
    <property type="match status" value="1"/>
</dbReference>
<name>A0A1B0ZFS6_9MICO</name>
<dbReference type="GO" id="GO:0055085">
    <property type="term" value="P:transmembrane transport"/>
    <property type="evidence" value="ECO:0007669"/>
    <property type="project" value="InterPro"/>
</dbReference>
<evidence type="ECO:0000256" key="4">
    <source>
        <dbReference type="ARBA" id="ARBA00022475"/>
    </source>
</evidence>
<keyword evidence="13" id="KW-1185">Reference proteome</keyword>
<evidence type="ECO:0000256" key="7">
    <source>
        <dbReference type="ARBA" id="ARBA00023136"/>
    </source>
</evidence>
<dbReference type="GO" id="GO:0043190">
    <property type="term" value="C:ATP-binding cassette (ABC) transporter complex"/>
    <property type="evidence" value="ECO:0007669"/>
    <property type="project" value="InterPro"/>
</dbReference>
<evidence type="ECO:0000256" key="8">
    <source>
        <dbReference type="RuleBase" id="RU003943"/>
    </source>
</evidence>
<dbReference type="KEGG" id="dva:DAD186_02240"/>
<protein>
    <submittedName>
        <fullName evidence="11">Metal ABC transporter permease</fullName>
    </submittedName>
</protein>
<dbReference type="Gene3D" id="1.10.3470.10">
    <property type="entry name" value="ABC transporter involved in vitamin B12 uptake, BtuC"/>
    <property type="match status" value="1"/>
</dbReference>
<evidence type="ECO:0000313" key="10">
    <source>
        <dbReference type="EMBL" id="ANP26783.1"/>
    </source>
</evidence>
<keyword evidence="5 8" id="KW-0812">Transmembrane</keyword>
<evidence type="ECO:0000256" key="6">
    <source>
        <dbReference type="ARBA" id="ARBA00022989"/>
    </source>
</evidence>
<dbReference type="AlphaFoldDB" id="A0A1B0ZFS6"/>
<evidence type="ECO:0000256" key="1">
    <source>
        <dbReference type="ARBA" id="ARBA00004651"/>
    </source>
</evidence>
<evidence type="ECO:0000256" key="9">
    <source>
        <dbReference type="SAM" id="Phobius"/>
    </source>
</evidence>
<reference evidence="11 13" key="2">
    <citation type="submission" date="2019-09" db="EMBL/GenBank/DDBJ databases">
        <title>FDA dAtabase for Regulatory Grade micrObial Sequences (FDA-ARGOS): Supporting development and validation of Infectious Disease Dx tests.</title>
        <authorList>
            <person name="Sciortino C."/>
            <person name="Tallon L."/>
            <person name="Sadzewicz L."/>
            <person name="Vavikolanu K."/>
            <person name="Mehta A."/>
            <person name="Aluvathingal J."/>
            <person name="Nadendla S."/>
            <person name="Nandy P."/>
            <person name="Geyer C."/>
            <person name="Yan Y."/>
            <person name="Sichtig H."/>
        </authorList>
    </citation>
    <scope>NUCLEOTIDE SEQUENCE [LARGE SCALE GENOMIC DNA]</scope>
    <source>
        <strain evidence="11 13">FDAARGOS_640</strain>
    </source>
</reference>
<dbReference type="PATRIC" id="fig|1630135.4.peg.226"/>
<dbReference type="Proteomes" id="UP000092596">
    <property type="component" value="Chromosome"/>
</dbReference>
<evidence type="ECO:0000313" key="11">
    <source>
        <dbReference type="EMBL" id="QEU12641.1"/>
    </source>
</evidence>
<dbReference type="PANTHER" id="PTHR30477">
    <property type="entry name" value="ABC-TRANSPORTER METAL-BINDING PROTEIN"/>
    <property type="match status" value="1"/>
</dbReference>
<dbReference type="InterPro" id="IPR037294">
    <property type="entry name" value="ABC_BtuC-like"/>
</dbReference>
<evidence type="ECO:0000313" key="12">
    <source>
        <dbReference type="Proteomes" id="UP000092596"/>
    </source>
</evidence>
<keyword evidence="7 9" id="KW-0472">Membrane</keyword>
<dbReference type="SUPFAM" id="SSF81345">
    <property type="entry name" value="ABC transporter involved in vitamin B12 uptake, BtuC"/>
    <property type="match status" value="1"/>
</dbReference>
<dbReference type="Pfam" id="PF00950">
    <property type="entry name" value="ABC-3"/>
    <property type="match status" value="1"/>
</dbReference>
<sequence>MNFILGTCALAVTTALATALPGVFVVLRKSSMMVDGMSHAVLPGVVIGYALTHSLTSPLLIVGAAGAGLLVVLGSEALSRTRLLAGDASQGLVFPALFSAGVLLISIDFGNVHLDEHAVLVGDVNLAAWTPLTIGGIDVGPQYLYVMLAVLALNIGVIAALFPRLTVTTYDPAFAQSIGVRTGAINVVFMFLTSLTVTAAFHAAGAVLVLALVVVPAATARLWCRSIREMIIGSALVATLGTLVGFWLAYVLGAATSAGMAVVYGLIFFCVLAVRKALSRGRPPIREQ</sequence>
<evidence type="ECO:0000256" key="2">
    <source>
        <dbReference type="ARBA" id="ARBA00008034"/>
    </source>
</evidence>
<dbReference type="GO" id="GO:0010043">
    <property type="term" value="P:response to zinc ion"/>
    <property type="evidence" value="ECO:0007669"/>
    <property type="project" value="TreeGrafter"/>
</dbReference>
<feature type="transmembrane region" description="Helical" evidence="9">
    <location>
        <begin position="199"/>
        <end position="218"/>
    </location>
</feature>
<evidence type="ECO:0000313" key="13">
    <source>
        <dbReference type="Proteomes" id="UP000323865"/>
    </source>
</evidence>
<dbReference type="Proteomes" id="UP000323865">
    <property type="component" value="Chromosome"/>
</dbReference>
<keyword evidence="6 9" id="KW-1133">Transmembrane helix</keyword>
<feature type="transmembrane region" description="Helical" evidence="9">
    <location>
        <begin position="230"/>
        <end position="252"/>
    </location>
</feature>
<evidence type="ECO:0000256" key="5">
    <source>
        <dbReference type="ARBA" id="ARBA00022692"/>
    </source>
</evidence>
<accession>A0A1B0ZFS6</accession>
<gene>
    <name evidence="10" type="ORF">DAD186_02240</name>
    <name evidence="11" type="ORF">FOB48_10205</name>
</gene>
<feature type="transmembrane region" description="Helical" evidence="9">
    <location>
        <begin position="91"/>
        <end position="110"/>
    </location>
</feature>